<dbReference type="KEGG" id="paca:ID47_11575"/>
<proteinExistence type="predicted"/>
<dbReference type="OrthoDB" id="9830631at2"/>
<dbReference type="Proteomes" id="UP000028926">
    <property type="component" value="Chromosome"/>
</dbReference>
<dbReference type="eggNOG" id="ENOG50300ZK">
    <property type="taxonomic scope" value="Bacteria"/>
</dbReference>
<dbReference type="AlphaFoldDB" id="A0A077AVQ6"/>
<dbReference type="HOGENOM" id="CLU_538289_0_0_5"/>
<gene>
    <name evidence="1" type="ORF">ID47_11575</name>
</gene>
<dbReference type="RefSeq" id="WP_038466534.1">
    <property type="nucleotide sequence ID" value="NZ_CP008941.1"/>
</dbReference>
<accession>A0A077AVQ6</accession>
<keyword evidence="2" id="KW-1185">Reference proteome</keyword>
<evidence type="ECO:0000313" key="2">
    <source>
        <dbReference type="Proteomes" id="UP000028926"/>
    </source>
</evidence>
<dbReference type="EMBL" id="CP008941">
    <property type="protein sequence ID" value="AIK97232.1"/>
    <property type="molecule type" value="Genomic_DNA"/>
</dbReference>
<evidence type="ECO:0000313" key="1">
    <source>
        <dbReference type="EMBL" id="AIK97232.1"/>
    </source>
</evidence>
<sequence length="506" mass="58873">MKLYFLNLIQLVLTVHAYDSEDDSYFDDINAPYIYQTPTLASSPSLPQHQGLKLVKMDLSKYLERKLEKSNFIVISPEHYELIEIQVSIEIQKTLLWIKKNLEAKHPHNIVQHREEFHARIKAGIENLMQNMEKIGPTIMGLTSLDDVDSKDQKKYYAFLFILDNYYRDQLLRIGYGLLQPILHSSINQSSVTTDLQRLQNYSLADETFIPDTLRTWKRKKFYFCLLNQLTHPSLDLFVKEELIEAKKQIGFNINYSIDHDYLAKFYQDSCSFLTEDLTLLSKEINTPQKIYKITKKIIKNSLRLHEDYQKFFPDHLVANRIKADIESYLAQCLADSHTLFFQYCPSLFLEKITHPLPIEDLKELVTHFFEGTFDIHKTITLYVSDTPFSPITLTTTYQESVYKCTLATLTAIEDLYNNRSLVTKTLTSFGSRTSQTRTFLEIFKSSSHQQFPFLFAPSEHPELSLIDGFAKIEKQMDQMDGSPVETVSKNLYSLLESTGISSWWG</sequence>
<name>A0A077AVQ6_9PROT</name>
<dbReference type="STRING" id="91604.ID47_11575"/>
<organism evidence="1 2">
    <name type="scientific">Candidatus Odyssella acanthamoebae</name>
    <dbReference type="NCBI Taxonomy" id="91604"/>
    <lineage>
        <taxon>Bacteria</taxon>
        <taxon>Pseudomonadati</taxon>
        <taxon>Pseudomonadota</taxon>
        <taxon>Alphaproteobacteria</taxon>
        <taxon>Holosporales</taxon>
        <taxon>Candidatus Paracaedibacteraceae</taxon>
        <taxon>Candidatus Odyssella</taxon>
    </lineage>
</organism>
<protein>
    <submittedName>
        <fullName evidence="1">Uncharacterized protein</fullName>
    </submittedName>
</protein>
<reference evidence="1 2" key="1">
    <citation type="submission" date="2014-07" db="EMBL/GenBank/DDBJ databases">
        <title>Comparative genomic insights into amoeba endosymbionts belonging to the families of Holosporaceae and Candidatus Midichloriaceae within Rickettsiales.</title>
        <authorList>
            <person name="Wang Z."/>
            <person name="Wu M."/>
        </authorList>
    </citation>
    <scope>NUCLEOTIDE SEQUENCE [LARGE SCALE GENOMIC DNA]</scope>
    <source>
        <strain evidence="1">PRA3</strain>
    </source>
</reference>